<sequence length="1450" mass="165188">MSVPKETIGITELSLNIETEGFDLQAGTTWIYPTNYPCRDYQYAIIQEALLKNTMVSLPTGLGKTFIAAVVMYNYYRWYPRGKVIFMAPTKPLVKQQVDACYNVMAIPKEVTAELTGTKAQESRKDIWNEKRVFFITPQVLQNDLNILTNFGSKIKCLVIDEAHKAKGNHAYCEVIRKLTVQNKYFRVLALSATPGNSIKDVAEVINNLLINHLEIRTDDSPDVLPYVFERSLETVVVPLGDKLQQVKDSYMPILEKYTKVLMQNKILTGNCSTLTKGKIFMTMKFYQEQNKQNRDKNYSENMRYLNICHTLYYAFELLLRHGLRSFLLFFQDRIEKTMLHENVLLKNIIVDIEEYMGPLINIESLPDGSITGIPDTVKFGHPKFYKLRDVTCEHFKQQNNSETRVIIFCEYRETVMEAYGILSLSQPLIKPRIFMGKTSITQKQQINVIKSFRDGTCNTLISTCIGEEGLDVGSVDLIICFDINNKSPIRMIQRMGRTGRKREGRTLKECLIQKQNLSNHILHYKSFTNELYADNPRMIPPDIEPKCNKIFITIKNENDRKVSKSKSKNIKDIFKMISEGQKHSTDTNEAKLIDIIDIPDKLPDTETFWNCGGLISKSRANTIAFSRKLNKLRTLQPIGFIRHSNKTKMMVSLLEKCDSSKYDLPITQNPDEDVTDTKEVIDNCVTENNDLNNNCKLCNNLFDCTQYYSTFNLSFNISDWNEPDACIYNTINCTSLALYEKALNECKTETMKVDTVDVVTINNDNESDILERENIEDTMGLVNSPFKLPKSINNVLKMLDSTIPNVPLTGLESENNKVENKEGSDLNFSINLEGFDSVEFTQLQELKLAREKTPEHDLNEGLDFFNISTLEDIFEDTHNMAQSINLSVSQVSNSTIIYTPEKVRPNDSCSIIESPILSASKKACYPSTGVNRRTSAIDSDDVVDTSIISPILSSRSKIKSKSKLSDRDNYLKEQGRQFNKSSSNLPSTTPVNTKQDLHEILDDSILDMFYNDTFEESSQKKITDKKSEENTQYQKKCDVSTNRKIENVTTIQNEQIVDSAMRSDSNKSAELLKIVNSSSDTVKTRDWENNIWNFCMDSDVSINYEETCTKKSDTADGKTTKNVCGISKGIENPSTPNKVIDIVSDQSDDFINSPTKSPSLIMSQRVLHRSQLNSNEKGKKTPQLKENPKMGTQGTSESNEVHRRENDKNINLDESMDTFGKHASPVLNKSPMIISNKFKTNKVSKKLQFSDDDDDFELEPRQTSSWIYPKNRNIQSGTSSNKRTSLQNVAKCKSKNQEMQKCPYVELEADVSGTHSDISESDGDGSFEKSFVDDETQDIANTTMMHVKYLQSVRTVNTNRGNFKIPQLPVSNINVYSQIDVDNEMENAYINDSFCVSTQEDELYNSPEDMSELDIAELLLEKQRKKKKSKVQAKTMKRRRIVESSSDSD</sequence>
<keyword evidence="3" id="KW-0547">Nucleotide-binding</keyword>
<proteinExistence type="inferred from homology"/>
<dbReference type="InterPro" id="IPR001650">
    <property type="entry name" value="Helicase_C-like"/>
</dbReference>
<dbReference type="Gene3D" id="1.20.1320.20">
    <property type="entry name" value="hef helicase domain"/>
    <property type="match status" value="1"/>
</dbReference>
<keyword evidence="6" id="KW-0067">ATP-binding</keyword>
<dbReference type="GO" id="GO:0045003">
    <property type="term" value="P:double-strand break repair via synthesis-dependent strand annealing"/>
    <property type="evidence" value="ECO:0007669"/>
    <property type="project" value="TreeGrafter"/>
</dbReference>
<keyword evidence="7" id="KW-0539">Nucleus</keyword>
<dbReference type="GO" id="GO:0005634">
    <property type="term" value="C:nucleus"/>
    <property type="evidence" value="ECO:0007669"/>
    <property type="project" value="UniProtKB-SubCell"/>
</dbReference>
<accession>A0AAN7VHA5</accession>
<dbReference type="FunFam" id="3.40.50.300:FF:000861">
    <property type="entry name" value="Fanconi anemia, complementation group M"/>
    <property type="match status" value="1"/>
</dbReference>
<feature type="compositionally biased region" description="Basic residues" evidence="8">
    <location>
        <begin position="1428"/>
        <end position="1441"/>
    </location>
</feature>
<dbReference type="InterPro" id="IPR044749">
    <property type="entry name" value="FANCM_DEXDc"/>
</dbReference>
<dbReference type="Gene3D" id="3.40.50.300">
    <property type="entry name" value="P-loop containing nucleotide triphosphate hydrolases"/>
    <property type="match status" value="2"/>
</dbReference>
<evidence type="ECO:0000256" key="6">
    <source>
        <dbReference type="ARBA" id="ARBA00022840"/>
    </source>
</evidence>
<dbReference type="GO" id="GO:0009378">
    <property type="term" value="F:four-way junction helicase activity"/>
    <property type="evidence" value="ECO:0007669"/>
    <property type="project" value="TreeGrafter"/>
</dbReference>
<dbReference type="CDD" id="cd12091">
    <property type="entry name" value="FANCM_ID"/>
    <property type="match status" value="1"/>
</dbReference>
<reference evidence="11 12" key="1">
    <citation type="journal article" date="2024" name="Insects">
        <title>An Improved Chromosome-Level Genome Assembly of the Firefly Pyrocoelia pectoralis.</title>
        <authorList>
            <person name="Fu X."/>
            <person name="Meyer-Rochow V.B."/>
            <person name="Ballantyne L."/>
            <person name="Zhu X."/>
        </authorList>
    </citation>
    <scope>NUCLEOTIDE SEQUENCE [LARGE SCALE GENOMIC DNA]</scope>
    <source>
        <strain evidence="11">XCY_ONT2</strain>
    </source>
</reference>
<evidence type="ECO:0000256" key="7">
    <source>
        <dbReference type="ARBA" id="ARBA00023242"/>
    </source>
</evidence>
<evidence type="ECO:0000256" key="2">
    <source>
        <dbReference type="ARBA" id="ARBA00009889"/>
    </source>
</evidence>
<protein>
    <recommendedName>
        <fullName evidence="13">Fanconi anemia group M protein</fullName>
    </recommendedName>
</protein>
<dbReference type="PANTHER" id="PTHR14025">
    <property type="entry name" value="FANCONI ANEMIA GROUP M FANCM FAMILY MEMBER"/>
    <property type="match status" value="1"/>
</dbReference>
<evidence type="ECO:0000256" key="5">
    <source>
        <dbReference type="ARBA" id="ARBA00022806"/>
    </source>
</evidence>
<dbReference type="GO" id="GO:0036297">
    <property type="term" value="P:interstrand cross-link repair"/>
    <property type="evidence" value="ECO:0007669"/>
    <property type="project" value="TreeGrafter"/>
</dbReference>
<dbReference type="CDD" id="cd18033">
    <property type="entry name" value="DEXDc_FANCM"/>
    <property type="match status" value="1"/>
</dbReference>
<keyword evidence="5" id="KW-0347">Helicase</keyword>
<keyword evidence="12" id="KW-1185">Reference proteome</keyword>
<dbReference type="SUPFAM" id="SSF52540">
    <property type="entry name" value="P-loop containing nucleoside triphosphate hydrolases"/>
    <property type="match status" value="1"/>
</dbReference>
<evidence type="ECO:0000259" key="9">
    <source>
        <dbReference type="PROSITE" id="PS51192"/>
    </source>
</evidence>
<dbReference type="PROSITE" id="PS51194">
    <property type="entry name" value="HELICASE_CTER"/>
    <property type="match status" value="1"/>
</dbReference>
<evidence type="ECO:0000313" key="12">
    <source>
        <dbReference type="Proteomes" id="UP001329430"/>
    </source>
</evidence>
<feature type="domain" description="Helicase C-terminal" evidence="10">
    <location>
        <begin position="387"/>
        <end position="545"/>
    </location>
</feature>
<dbReference type="InterPro" id="IPR011545">
    <property type="entry name" value="DEAD/DEAH_box_helicase_dom"/>
</dbReference>
<evidence type="ECO:0000313" key="11">
    <source>
        <dbReference type="EMBL" id="KAK5648745.1"/>
    </source>
</evidence>
<gene>
    <name evidence="11" type="ORF">RI129_003637</name>
</gene>
<feature type="domain" description="Helicase ATP-binding" evidence="9">
    <location>
        <begin position="45"/>
        <end position="213"/>
    </location>
</feature>
<evidence type="ECO:0000256" key="1">
    <source>
        <dbReference type="ARBA" id="ARBA00004123"/>
    </source>
</evidence>
<feature type="region of interest" description="Disordered" evidence="8">
    <location>
        <begin position="1428"/>
        <end position="1450"/>
    </location>
</feature>
<dbReference type="GO" id="GO:0043138">
    <property type="term" value="F:3'-5' DNA helicase activity"/>
    <property type="evidence" value="ECO:0007669"/>
    <property type="project" value="InterPro"/>
</dbReference>
<dbReference type="Pfam" id="PF00271">
    <property type="entry name" value="Helicase_C"/>
    <property type="match status" value="1"/>
</dbReference>
<dbReference type="EMBL" id="JAVRBK010000002">
    <property type="protein sequence ID" value="KAK5648745.1"/>
    <property type="molecule type" value="Genomic_DNA"/>
</dbReference>
<dbReference type="InterPro" id="IPR014001">
    <property type="entry name" value="Helicase_ATP-bd"/>
</dbReference>
<dbReference type="GO" id="GO:0005524">
    <property type="term" value="F:ATP binding"/>
    <property type="evidence" value="ECO:0007669"/>
    <property type="project" value="UniProtKB-KW"/>
</dbReference>
<comment type="caution">
    <text evidence="11">The sequence shown here is derived from an EMBL/GenBank/DDBJ whole genome shotgun (WGS) entry which is preliminary data.</text>
</comment>
<dbReference type="GO" id="GO:0000400">
    <property type="term" value="F:four-way junction DNA binding"/>
    <property type="evidence" value="ECO:0007669"/>
    <property type="project" value="TreeGrafter"/>
</dbReference>
<dbReference type="InterPro" id="IPR027417">
    <property type="entry name" value="P-loop_NTPase"/>
</dbReference>
<dbReference type="GO" id="GO:0016787">
    <property type="term" value="F:hydrolase activity"/>
    <property type="evidence" value="ECO:0007669"/>
    <property type="project" value="UniProtKB-KW"/>
</dbReference>
<comment type="subcellular location">
    <subcellularLocation>
        <location evidence="1">Nucleus</location>
    </subcellularLocation>
</comment>
<dbReference type="SMART" id="SM00487">
    <property type="entry name" value="DEXDc"/>
    <property type="match status" value="1"/>
</dbReference>
<evidence type="ECO:0008006" key="13">
    <source>
        <dbReference type="Google" id="ProtNLM"/>
    </source>
</evidence>
<evidence type="ECO:0000256" key="8">
    <source>
        <dbReference type="SAM" id="MobiDB-lite"/>
    </source>
</evidence>
<evidence type="ECO:0000256" key="4">
    <source>
        <dbReference type="ARBA" id="ARBA00022801"/>
    </source>
</evidence>
<dbReference type="Proteomes" id="UP001329430">
    <property type="component" value="Chromosome 2"/>
</dbReference>
<dbReference type="PROSITE" id="PS51192">
    <property type="entry name" value="HELICASE_ATP_BIND_1"/>
    <property type="match status" value="1"/>
</dbReference>
<comment type="similarity">
    <text evidence="2">Belongs to the DEAD box helicase family. DEAH subfamily. FANCM sub-subfamily.</text>
</comment>
<keyword evidence="4" id="KW-0378">Hydrolase</keyword>
<dbReference type="Pfam" id="PF00270">
    <property type="entry name" value="DEAD"/>
    <property type="match status" value="1"/>
</dbReference>
<evidence type="ECO:0000256" key="3">
    <source>
        <dbReference type="ARBA" id="ARBA00022741"/>
    </source>
</evidence>
<dbReference type="SMART" id="SM00490">
    <property type="entry name" value="HELICc"/>
    <property type="match status" value="1"/>
</dbReference>
<feature type="region of interest" description="Disordered" evidence="8">
    <location>
        <begin position="1171"/>
        <end position="1205"/>
    </location>
</feature>
<dbReference type="PANTHER" id="PTHR14025:SF20">
    <property type="entry name" value="FANCONI ANEMIA GROUP M PROTEIN"/>
    <property type="match status" value="1"/>
</dbReference>
<name>A0AAN7VHA5_9COLE</name>
<dbReference type="InterPro" id="IPR039686">
    <property type="entry name" value="FANCM/Mph1-like_ID"/>
</dbReference>
<evidence type="ECO:0000259" key="10">
    <source>
        <dbReference type="PROSITE" id="PS51194"/>
    </source>
</evidence>
<organism evidence="11 12">
    <name type="scientific">Pyrocoelia pectoralis</name>
    <dbReference type="NCBI Taxonomy" id="417401"/>
    <lineage>
        <taxon>Eukaryota</taxon>
        <taxon>Metazoa</taxon>
        <taxon>Ecdysozoa</taxon>
        <taxon>Arthropoda</taxon>
        <taxon>Hexapoda</taxon>
        <taxon>Insecta</taxon>
        <taxon>Pterygota</taxon>
        <taxon>Neoptera</taxon>
        <taxon>Endopterygota</taxon>
        <taxon>Coleoptera</taxon>
        <taxon>Polyphaga</taxon>
        <taxon>Elateriformia</taxon>
        <taxon>Elateroidea</taxon>
        <taxon>Lampyridae</taxon>
        <taxon>Lampyrinae</taxon>
        <taxon>Pyrocoelia</taxon>
    </lineage>
</organism>